<dbReference type="InterPro" id="IPR005255">
    <property type="entry name" value="PdxA_fam"/>
</dbReference>
<proteinExistence type="predicted"/>
<dbReference type="Proteomes" id="UP000595917">
    <property type="component" value="Chromosome"/>
</dbReference>
<dbReference type="PANTHER" id="PTHR30004">
    <property type="entry name" value="4-HYDROXYTHREONINE-4-PHOSPHATE DEHYDROGENASE"/>
    <property type="match status" value="1"/>
</dbReference>
<dbReference type="EMBL" id="CP067089">
    <property type="protein sequence ID" value="QQO08669.1"/>
    <property type="molecule type" value="Genomic_DNA"/>
</dbReference>
<dbReference type="SUPFAM" id="SSF53659">
    <property type="entry name" value="Isocitrate/Isopropylmalate dehydrogenase-like"/>
    <property type="match status" value="1"/>
</dbReference>
<reference evidence="4" key="1">
    <citation type="submission" date="2021-01" db="EMBL/GenBank/DDBJ databases">
        <title>Description of Breznakiella homolactica.</title>
        <authorList>
            <person name="Song Y."/>
            <person name="Brune A."/>
        </authorList>
    </citation>
    <scope>NUCLEOTIDE SEQUENCE</scope>
    <source>
        <strain evidence="4">RmG30</strain>
    </source>
</reference>
<dbReference type="AlphaFoldDB" id="A0A7T7XLL1"/>
<keyword evidence="5" id="KW-1185">Reference proteome</keyword>
<dbReference type="Gene3D" id="3.40.718.10">
    <property type="entry name" value="Isopropylmalate Dehydrogenase"/>
    <property type="match status" value="1"/>
</dbReference>
<dbReference type="GO" id="GO:0050570">
    <property type="term" value="F:4-hydroxythreonine-4-phosphate dehydrogenase activity"/>
    <property type="evidence" value="ECO:0007669"/>
    <property type="project" value="UniProtKB-EC"/>
</dbReference>
<name>A0A7T7XLL1_9SPIR</name>
<keyword evidence="3" id="KW-0520">NAD</keyword>
<protein>
    <submittedName>
        <fullName evidence="4">4-hydroxythreonine-4-phosphate dehydrogenase PdxA</fullName>
        <ecNumber evidence="4">1.1.1.262</ecNumber>
    </submittedName>
</protein>
<dbReference type="GO" id="GO:0051287">
    <property type="term" value="F:NAD binding"/>
    <property type="evidence" value="ECO:0007669"/>
    <property type="project" value="InterPro"/>
</dbReference>
<dbReference type="Pfam" id="PF04166">
    <property type="entry name" value="PdxA"/>
    <property type="match status" value="1"/>
</dbReference>
<dbReference type="GO" id="GO:0046872">
    <property type="term" value="F:metal ion binding"/>
    <property type="evidence" value="ECO:0007669"/>
    <property type="project" value="UniProtKB-KW"/>
</dbReference>
<keyword evidence="1" id="KW-0479">Metal-binding</keyword>
<evidence type="ECO:0000256" key="2">
    <source>
        <dbReference type="ARBA" id="ARBA00023002"/>
    </source>
</evidence>
<evidence type="ECO:0000313" key="5">
    <source>
        <dbReference type="Proteomes" id="UP000595917"/>
    </source>
</evidence>
<dbReference type="PANTHER" id="PTHR30004:SF6">
    <property type="entry name" value="D-THREONATE 4-PHOSPHATE DEHYDROGENASE"/>
    <property type="match status" value="1"/>
</dbReference>
<dbReference type="RefSeq" id="WP_215625975.1">
    <property type="nucleotide sequence ID" value="NZ_CP067089.2"/>
</dbReference>
<evidence type="ECO:0000256" key="1">
    <source>
        <dbReference type="ARBA" id="ARBA00022723"/>
    </source>
</evidence>
<sequence length="365" mass="39029">MAVDTERPILGITMGDPFGNGPELSVKTLSKPALYGRCRPLIIGDAASMEYAAAAEKSRSGIAAAINPVAAVSQAQFKPGTIDVLDMGFIKRDDIPGVPESPKPFGLGSTEKGGEASFQYVRKVIELALAGDVDATVTNAISKEAINMAGHHYSGHTEIYADFTGTKKYTMMLAHHELRVVHVSTHVSLQEACDRVKKERVLDVIRIANEACKAVGIENPKIGVAGLNPHCGENGMFGREEIEEIQPAIDAALAEGIGIPEKKPTPADTIFSKALGGWYDIVVAMYHDQGHIPLKVKGFVYNRDAGRWDAVAGVNVTLGLPIIRVSVDHGTGFDFAGAGEANELSLENAVDYAIQLAKNRKGREK</sequence>
<dbReference type="KEGG" id="bhc:JFL75_17330"/>
<gene>
    <name evidence="4" type="primary">pdxA</name>
    <name evidence="4" type="ORF">JFL75_17330</name>
</gene>
<evidence type="ECO:0000313" key="4">
    <source>
        <dbReference type="EMBL" id="QQO08669.1"/>
    </source>
</evidence>
<accession>A0A7T7XLL1</accession>
<dbReference type="NCBIfam" id="TIGR00557">
    <property type="entry name" value="pdxA"/>
    <property type="match status" value="1"/>
</dbReference>
<evidence type="ECO:0000256" key="3">
    <source>
        <dbReference type="ARBA" id="ARBA00023027"/>
    </source>
</evidence>
<organism evidence="4 5">
    <name type="scientific">Breznakiella homolactica</name>
    <dbReference type="NCBI Taxonomy" id="2798577"/>
    <lineage>
        <taxon>Bacteria</taxon>
        <taxon>Pseudomonadati</taxon>
        <taxon>Spirochaetota</taxon>
        <taxon>Spirochaetia</taxon>
        <taxon>Spirochaetales</taxon>
        <taxon>Breznakiellaceae</taxon>
        <taxon>Breznakiella</taxon>
    </lineage>
</organism>
<dbReference type="EC" id="1.1.1.262" evidence="4"/>
<keyword evidence="2 4" id="KW-0560">Oxidoreductase</keyword>